<sequence>MKNYDLLKENMSQARENLFAALRTEDEAKQKEAFNAFLEGLQAEVTAQVKQASDAYNEGVHDESILVKRGIRRALTSEEKRFFAEAVSKQKIDGLESAFPKTIIEDVYRNLKEEHPLISRVDVQKGTTSTEYIYGDSTKKRAFWSTIPADIKQILLDAFKKLDIKVSKLSGFVALPKGYFELGPDWLANYVITFLQEVMAASLEEAIVNGDGDKKPLGMMRKLSGDTSGVYPEKDAITLADFKPKTLAGIRGALAKAKTDNGSVVALVNPTTYWSKVFPALSYLTVNGQWVTTKLPTGEEIVPSHAVPENKIVFGVLENYLLVVASDVEITQYKETLAIEDMDLYIAKFFGRGIPKNENAFFVADIENMEGATLATPEAAAVIKPDDTINP</sequence>
<feature type="domain" description="Phage capsid-like C-terminal" evidence="2">
    <location>
        <begin position="100"/>
        <end position="362"/>
    </location>
</feature>
<dbReference type="SUPFAM" id="SSF56563">
    <property type="entry name" value="Major capsid protein gp5"/>
    <property type="match status" value="1"/>
</dbReference>
<dbReference type="NCBIfam" id="TIGR01554">
    <property type="entry name" value="major_cap_HK97"/>
    <property type="match status" value="1"/>
</dbReference>
<reference evidence="3" key="1">
    <citation type="submission" date="2020-04" db="EMBL/GenBank/DDBJ databases">
        <title>Deep metagenomics examines the oral microbiome during advanced dental caries in children, revealing novel taxa and co-occurrences with host molecules.</title>
        <authorList>
            <person name="Baker J.L."/>
            <person name="Morton J.T."/>
            <person name="Dinis M."/>
            <person name="Alvarez R."/>
            <person name="Tran N.C."/>
            <person name="Knight R."/>
            <person name="Edlund A."/>
        </authorList>
    </citation>
    <scope>NUCLEOTIDE SEQUENCE</scope>
    <source>
        <strain evidence="3">JCVI_23_bin.16</strain>
    </source>
</reference>
<dbReference type="Proteomes" id="UP000757900">
    <property type="component" value="Unassembled WGS sequence"/>
</dbReference>
<comment type="caution">
    <text evidence="3">The sequence shown here is derived from an EMBL/GenBank/DDBJ whole genome shotgun (WGS) entry which is preliminary data.</text>
</comment>
<evidence type="ECO:0000256" key="1">
    <source>
        <dbReference type="ARBA" id="ARBA00004328"/>
    </source>
</evidence>
<dbReference type="InterPro" id="IPR024455">
    <property type="entry name" value="Phage_capsid"/>
</dbReference>
<evidence type="ECO:0000259" key="2">
    <source>
        <dbReference type="Pfam" id="PF05065"/>
    </source>
</evidence>
<comment type="subcellular location">
    <subcellularLocation>
        <location evidence="1">Virion</location>
    </subcellularLocation>
</comment>
<dbReference type="AlphaFoldDB" id="A0A929MTB1"/>
<evidence type="ECO:0000313" key="3">
    <source>
        <dbReference type="EMBL" id="MBF0934200.1"/>
    </source>
</evidence>
<accession>A0A929MTB1</accession>
<dbReference type="EMBL" id="JABZFV010000004">
    <property type="protein sequence ID" value="MBF0934200.1"/>
    <property type="molecule type" value="Genomic_DNA"/>
</dbReference>
<dbReference type="InterPro" id="IPR054612">
    <property type="entry name" value="Phage_capsid-like_C"/>
</dbReference>
<gene>
    <name evidence="3" type="ORF">HXK00_00980</name>
</gene>
<name>A0A929MTB1_ABIDE</name>
<organism evidence="3 4">
    <name type="scientific">Abiotrophia defectiva</name>
    <name type="common">Streptococcus defectivus</name>
    <dbReference type="NCBI Taxonomy" id="46125"/>
    <lineage>
        <taxon>Bacteria</taxon>
        <taxon>Bacillati</taxon>
        <taxon>Bacillota</taxon>
        <taxon>Bacilli</taxon>
        <taxon>Lactobacillales</taxon>
        <taxon>Aerococcaceae</taxon>
        <taxon>Abiotrophia</taxon>
    </lineage>
</organism>
<dbReference type="Pfam" id="PF05065">
    <property type="entry name" value="Phage_capsid"/>
    <property type="match status" value="1"/>
</dbReference>
<evidence type="ECO:0000313" key="4">
    <source>
        <dbReference type="Proteomes" id="UP000757900"/>
    </source>
</evidence>
<proteinExistence type="predicted"/>
<protein>
    <submittedName>
        <fullName evidence="3">Phage major capsid protein</fullName>
    </submittedName>
</protein>